<sequence>MNLLSIAVTTDSDLRVSSPGITSFLILPNHQYQSNLSLCSPFSSDGNNEEVVSGAKISTEDGTTSPSDKSDPNVPPGVTTSGGNSSGNGSRKEEKEKSGQNETEKQESFKHNLPDNLFASPTKSAATNH</sequence>
<organism evidence="1 2">
    <name type="scientific">Cichorium intybus</name>
    <name type="common">Chicory</name>
    <dbReference type="NCBI Taxonomy" id="13427"/>
    <lineage>
        <taxon>Eukaryota</taxon>
        <taxon>Viridiplantae</taxon>
        <taxon>Streptophyta</taxon>
        <taxon>Embryophyta</taxon>
        <taxon>Tracheophyta</taxon>
        <taxon>Spermatophyta</taxon>
        <taxon>Magnoliopsida</taxon>
        <taxon>eudicotyledons</taxon>
        <taxon>Gunneridae</taxon>
        <taxon>Pentapetalae</taxon>
        <taxon>asterids</taxon>
        <taxon>campanulids</taxon>
        <taxon>Asterales</taxon>
        <taxon>Asteraceae</taxon>
        <taxon>Cichorioideae</taxon>
        <taxon>Cichorieae</taxon>
        <taxon>Cichoriinae</taxon>
        <taxon>Cichorium</taxon>
    </lineage>
</organism>
<keyword evidence="2" id="KW-1185">Reference proteome</keyword>
<evidence type="ECO:0000313" key="2">
    <source>
        <dbReference type="Proteomes" id="UP001055811"/>
    </source>
</evidence>
<gene>
    <name evidence="1" type="ORF">L2E82_31450</name>
</gene>
<name>A0ACB9D3F4_CICIN</name>
<comment type="caution">
    <text evidence="1">The sequence shown here is derived from an EMBL/GenBank/DDBJ whole genome shotgun (WGS) entry which is preliminary data.</text>
</comment>
<accession>A0ACB9D3F4</accession>
<dbReference type="Proteomes" id="UP001055811">
    <property type="component" value="Linkage Group LG05"/>
</dbReference>
<reference evidence="2" key="1">
    <citation type="journal article" date="2022" name="Mol. Ecol. Resour.">
        <title>The genomes of chicory, endive, great burdock and yacon provide insights into Asteraceae palaeo-polyploidization history and plant inulin production.</title>
        <authorList>
            <person name="Fan W."/>
            <person name="Wang S."/>
            <person name="Wang H."/>
            <person name="Wang A."/>
            <person name="Jiang F."/>
            <person name="Liu H."/>
            <person name="Zhao H."/>
            <person name="Xu D."/>
            <person name="Zhang Y."/>
        </authorList>
    </citation>
    <scope>NUCLEOTIDE SEQUENCE [LARGE SCALE GENOMIC DNA]</scope>
    <source>
        <strain evidence="2">cv. Punajuju</strain>
    </source>
</reference>
<dbReference type="EMBL" id="CM042013">
    <property type="protein sequence ID" value="KAI3740975.1"/>
    <property type="molecule type" value="Genomic_DNA"/>
</dbReference>
<proteinExistence type="predicted"/>
<evidence type="ECO:0000313" key="1">
    <source>
        <dbReference type="EMBL" id="KAI3740975.1"/>
    </source>
</evidence>
<reference evidence="1 2" key="2">
    <citation type="journal article" date="2022" name="Mol. Ecol. Resour.">
        <title>The genomes of chicory, endive, great burdock and yacon provide insights into Asteraceae paleo-polyploidization history and plant inulin production.</title>
        <authorList>
            <person name="Fan W."/>
            <person name="Wang S."/>
            <person name="Wang H."/>
            <person name="Wang A."/>
            <person name="Jiang F."/>
            <person name="Liu H."/>
            <person name="Zhao H."/>
            <person name="Xu D."/>
            <person name="Zhang Y."/>
        </authorList>
    </citation>
    <scope>NUCLEOTIDE SEQUENCE [LARGE SCALE GENOMIC DNA]</scope>
    <source>
        <strain evidence="2">cv. Punajuju</strain>
        <tissue evidence="1">Leaves</tissue>
    </source>
</reference>
<protein>
    <submittedName>
        <fullName evidence="1">Uncharacterized protein</fullName>
    </submittedName>
</protein>